<dbReference type="Proteomes" id="UP000239872">
    <property type="component" value="Unassembled WGS sequence"/>
</dbReference>
<dbReference type="RefSeq" id="WP_105041363.1">
    <property type="nucleotide sequence ID" value="NZ_PPSL01000010.1"/>
</dbReference>
<sequence length="410" mass="45842">MIKQLFSATILVAGTFLTAHAQYSEFDGNPAASQFTLSSDANTLQIGGRISGYYENRLLKDDSNYLKKSHNGWAVKDFDIDILGKTANKFVYEFHASLIDLVTAAATGNTAAPQNSGIKEAYIQYKGWPVKIKFGYDKLPYSQGSMSDVWGTPFWSHANLYGGDLFSRRDFGLTLNYRFLNDRFNAYAGAYSGMGENFFEYGNDASGRFEYVGRIEYSYPAKMKYNLIDEENATVPVFRIAADARYADKTQPKGSSIYTDAPDAPGAYGLKIIDGKKLGYGADAIIKYKGFSATAEIHYTQLKPTNLTDGLYNGTDESKNKKVVNSGGFCLGGNYNWEKKHSVFSVMYEEINANDLYVGIQDWMYLAYAYKFSGFNSVAKIEYYMPVTEDKAQAPLHYTGQLRVGYQIVF</sequence>
<evidence type="ECO:0000256" key="1">
    <source>
        <dbReference type="SAM" id="SignalP"/>
    </source>
</evidence>
<reference evidence="2 3" key="1">
    <citation type="submission" date="2018-01" db="EMBL/GenBank/DDBJ databases">
        <title>A novel member of the phylum Bacteroidetes isolated from glacier ice.</title>
        <authorList>
            <person name="Liu Q."/>
            <person name="Xin Y.-H."/>
        </authorList>
    </citation>
    <scope>NUCLEOTIDE SEQUENCE [LARGE SCALE GENOMIC DNA]</scope>
    <source>
        <strain evidence="2 3">RB1R16</strain>
    </source>
</reference>
<dbReference type="AlphaFoldDB" id="A0A2S7SQQ4"/>
<dbReference type="InterPro" id="IPR023614">
    <property type="entry name" value="Porin_dom_sf"/>
</dbReference>
<keyword evidence="1" id="KW-0732">Signal</keyword>
<evidence type="ECO:0008006" key="4">
    <source>
        <dbReference type="Google" id="ProtNLM"/>
    </source>
</evidence>
<dbReference type="SUPFAM" id="SSF56935">
    <property type="entry name" value="Porins"/>
    <property type="match status" value="1"/>
</dbReference>
<feature type="signal peptide" evidence="1">
    <location>
        <begin position="1"/>
        <end position="21"/>
    </location>
</feature>
<gene>
    <name evidence="2" type="ORF">CJD36_021975</name>
</gene>
<comment type="caution">
    <text evidence="2">The sequence shown here is derived from an EMBL/GenBank/DDBJ whole genome shotgun (WGS) entry which is preliminary data.</text>
</comment>
<proteinExistence type="predicted"/>
<dbReference type="Gene3D" id="2.40.160.10">
    <property type="entry name" value="Porin"/>
    <property type="match status" value="1"/>
</dbReference>
<name>A0A2S7SQQ4_9BACT</name>
<organism evidence="2 3">
    <name type="scientific">Flavipsychrobacter stenotrophus</name>
    <dbReference type="NCBI Taxonomy" id="2077091"/>
    <lineage>
        <taxon>Bacteria</taxon>
        <taxon>Pseudomonadati</taxon>
        <taxon>Bacteroidota</taxon>
        <taxon>Chitinophagia</taxon>
        <taxon>Chitinophagales</taxon>
        <taxon>Chitinophagaceae</taxon>
        <taxon>Flavipsychrobacter</taxon>
    </lineage>
</organism>
<keyword evidence="3" id="KW-1185">Reference proteome</keyword>
<protein>
    <recommendedName>
        <fullName evidence="4">Porin</fullName>
    </recommendedName>
</protein>
<dbReference type="OrthoDB" id="9807854at2"/>
<accession>A0A2S7SQQ4</accession>
<feature type="chain" id="PRO_5015572613" description="Porin" evidence="1">
    <location>
        <begin position="22"/>
        <end position="410"/>
    </location>
</feature>
<evidence type="ECO:0000313" key="3">
    <source>
        <dbReference type="Proteomes" id="UP000239872"/>
    </source>
</evidence>
<dbReference type="EMBL" id="PPSL01000010">
    <property type="protein sequence ID" value="PQJ08935.1"/>
    <property type="molecule type" value="Genomic_DNA"/>
</dbReference>
<evidence type="ECO:0000313" key="2">
    <source>
        <dbReference type="EMBL" id="PQJ08935.1"/>
    </source>
</evidence>